<accession>A0A426ZD89</accession>
<dbReference type="EMBL" id="AMZH03007186">
    <property type="protein sequence ID" value="RRT61940.1"/>
    <property type="molecule type" value="Genomic_DNA"/>
</dbReference>
<organism evidence="2 3">
    <name type="scientific">Ensete ventricosum</name>
    <name type="common">Abyssinian banana</name>
    <name type="synonym">Musa ensete</name>
    <dbReference type="NCBI Taxonomy" id="4639"/>
    <lineage>
        <taxon>Eukaryota</taxon>
        <taxon>Viridiplantae</taxon>
        <taxon>Streptophyta</taxon>
        <taxon>Embryophyta</taxon>
        <taxon>Tracheophyta</taxon>
        <taxon>Spermatophyta</taxon>
        <taxon>Magnoliopsida</taxon>
        <taxon>Liliopsida</taxon>
        <taxon>Zingiberales</taxon>
        <taxon>Musaceae</taxon>
        <taxon>Ensete</taxon>
    </lineage>
</organism>
<protein>
    <submittedName>
        <fullName evidence="2">Uncharacterized protein</fullName>
    </submittedName>
</protein>
<name>A0A426ZD89_ENSVE</name>
<keyword evidence="1" id="KW-0812">Transmembrane</keyword>
<dbReference type="Proteomes" id="UP000287651">
    <property type="component" value="Unassembled WGS sequence"/>
</dbReference>
<keyword evidence="1" id="KW-1133">Transmembrane helix</keyword>
<evidence type="ECO:0000256" key="1">
    <source>
        <dbReference type="SAM" id="Phobius"/>
    </source>
</evidence>
<feature type="non-terminal residue" evidence="2">
    <location>
        <position position="1"/>
    </location>
</feature>
<comment type="caution">
    <text evidence="2">The sequence shown here is derived from an EMBL/GenBank/DDBJ whole genome shotgun (WGS) entry which is preliminary data.</text>
</comment>
<feature type="transmembrane region" description="Helical" evidence="1">
    <location>
        <begin position="27"/>
        <end position="52"/>
    </location>
</feature>
<proteinExistence type="predicted"/>
<reference evidence="2 3" key="1">
    <citation type="journal article" date="2014" name="Agronomy (Basel)">
        <title>A Draft Genome Sequence for Ensete ventricosum, the Drought-Tolerant Tree Against Hunger.</title>
        <authorList>
            <person name="Harrison J."/>
            <person name="Moore K.A."/>
            <person name="Paszkiewicz K."/>
            <person name="Jones T."/>
            <person name="Grant M."/>
            <person name="Ambacheew D."/>
            <person name="Muzemil S."/>
            <person name="Studholme D.J."/>
        </authorList>
    </citation>
    <scope>NUCLEOTIDE SEQUENCE [LARGE SCALE GENOMIC DNA]</scope>
</reference>
<dbReference type="AlphaFoldDB" id="A0A426ZD89"/>
<sequence>YYFETPRTGGGVVAMATSQKSSHFRDAFYFIGVCGAGEFIAILLLLLTMVAIRSPHLRVAFLSSPGYKS</sequence>
<gene>
    <name evidence="2" type="ORF">B296_00036343</name>
</gene>
<keyword evidence="1" id="KW-0472">Membrane</keyword>
<evidence type="ECO:0000313" key="2">
    <source>
        <dbReference type="EMBL" id="RRT61940.1"/>
    </source>
</evidence>
<evidence type="ECO:0000313" key="3">
    <source>
        <dbReference type="Proteomes" id="UP000287651"/>
    </source>
</evidence>